<dbReference type="Proteomes" id="UP000179807">
    <property type="component" value="Unassembled WGS sequence"/>
</dbReference>
<dbReference type="OrthoDB" id="10653753at2759"/>
<dbReference type="VEuPathDB" id="TrichDB:TRFO_20263"/>
<comment type="caution">
    <text evidence="2">The sequence shown here is derived from an EMBL/GenBank/DDBJ whole genome shotgun (WGS) entry which is preliminary data.</text>
</comment>
<feature type="region of interest" description="Disordered" evidence="1">
    <location>
        <begin position="264"/>
        <end position="299"/>
    </location>
</feature>
<dbReference type="AlphaFoldDB" id="A0A1J4KKY3"/>
<dbReference type="EMBL" id="MLAK01000611">
    <property type="protein sequence ID" value="OHT10452.1"/>
    <property type="molecule type" value="Genomic_DNA"/>
</dbReference>
<dbReference type="GeneID" id="94836000"/>
<feature type="compositionally biased region" description="Polar residues" evidence="1">
    <location>
        <begin position="114"/>
        <end position="124"/>
    </location>
</feature>
<dbReference type="RefSeq" id="XP_068363588.1">
    <property type="nucleotide sequence ID" value="XM_068501296.1"/>
</dbReference>
<protein>
    <submittedName>
        <fullName evidence="2">Uncharacterized protein</fullName>
    </submittedName>
</protein>
<evidence type="ECO:0000256" key="1">
    <source>
        <dbReference type="SAM" id="MobiDB-lite"/>
    </source>
</evidence>
<feature type="region of interest" description="Disordered" evidence="1">
    <location>
        <begin position="79"/>
        <end position="140"/>
    </location>
</feature>
<keyword evidence="3" id="KW-1185">Reference proteome</keyword>
<accession>A0A1J4KKY3</accession>
<name>A0A1J4KKY3_9EUKA</name>
<evidence type="ECO:0000313" key="3">
    <source>
        <dbReference type="Proteomes" id="UP000179807"/>
    </source>
</evidence>
<feature type="compositionally biased region" description="Low complexity" evidence="1">
    <location>
        <begin position="88"/>
        <end position="100"/>
    </location>
</feature>
<evidence type="ECO:0000313" key="2">
    <source>
        <dbReference type="EMBL" id="OHT10452.1"/>
    </source>
</evidence>
<gene>
    <name evidence="2" type="ORF">TRFO_20263</name>
</gene>
<reference evidence="2" key="1">
    <citation type="submission" date="2016-10" db="EMBL/GenBank/DDBJ databases">
        <authorList>
            <person name="Benchimol M."/>
            <person name="Almeida L.G."/>
            <person name="Vasconcelos A.T."/>
            <person name="Perreira-Neves A."/>
            <person name="Rosa I.A."/>
            <person name="Tasca T."/>
            <person name="Bogo M.R."/>
            <person name="de Souza W."/>
        </authorList>
    </citation>
    <scope>NUCLEOTIDE SEQUENCE [LARGE SCALE GENOMIC DNA]</scope>
    <source>
        <strain evidence="2">K</strain>
    </source>
</reference>
<sequence length="586" mass="67520">MRLNRIRNSTIRKSCNFDKEELMRGGISHSNSFADSVKLVNTSESLYHSNDETKTVLLENDFSLLVPPANIDIDIEVSAPEDDDSSNHNDTNNSPLNGQNVEEKNEVNQNQNNHPSTTKNVSHTATKKRPIKEKSNTPRRTVDKSRLILIDNFDINKYIFKEKTSESFLSGQQAIDQLKVMMAKENTEFLQHREILNVSTKRLEKLSKDLRSPKLKGEIDPIMHNVRFQIASHYYSIEHSENELKIIRSNLYYYGLLFHRISSNPKSNQRTNNTTNNNNNDNKNNPNNNTNVNVNPGNKTDKMNEIYVDMCSFICDVHKNHDPGRGKQFIRNRAAISRLFGTLEPLPPNPCDTVGFMLSQTNKSGRIIQRFRLQVDLFTFPDLDVIADALVELNPGMTKDEVLQVLFEEAWKIRKYPLITRVDSFMIPTISDLVPKVFNPPFLGDEWTMQTFQSLSQCEDWPLKQAVDSLFDVMFEINPFEIAKLFAKTIQLVADAVMVIVNKEASQVEIDFDQLFNLLIVCIFTSGLSDINQQMSYAHQFSEFVDDPNLQFAMTHMEGLCMYFPRINFRKIREDSDRLVKENQKK</sequence>
<proteinExistence type="predicted"/>
<feature type="compositionally biased region" description="Low complexity" evidence="1">
    <location>
        <begin position="271"/>
        <end position="298"/>
    </location>
</feature>
<organism evidence="2 3">
    <name type="scientific">Tritrichomonas foetus</name>
    <dbReference type="NCBI Taxonomy" id="1144522"/>
    <lineage>
        <taxon>Eukaryota</taxon>
        <taxon>Metamonada</taxon>
        <taxon>Parabasalia</taxon>
        <taxon>Tritrichomonadida</taxon>
        <taxon>Tritrichomonadidae</taxon>
        <taxon>Tritrichomonas</taxon>
    </lineage>
</organism>